<dbReference type="SUPFAM" id="SSF51905">
    <property type="entry name" value="FAD/NAD(P)-binding domain"/>
    <property type="match status" value="1"/>
</dbReference>
<dbReference type="Proteomes" id="UP000192223">
    <property type="component" value="Unplaced"/>
</dbReference>
<keyword evidence="3" id="KW-1185">Reference proteome</keyword>
<dbReference type="InParanoid" id="A0A7F5R517"/>
<dbReference type="InterPro" id="IPR032151">
    <property type="entry name" value="CFAP61_N"/>
</dbReference>
<dbReference type="Pfam" id="PF23150">
    <property type="entry name" value="CFAP61_dimer"/>
    <property type="match status" value="1"/>
</dbReference>
<evidence type="ECO:0000259" key="1">
    <source>
        <dbReference type="Pfam" id="PF16092"/>
    </source>
</evidence>
<dbReference type="FunCoup" id="A0A7F5R517">
    <property type="interactions" value="2"/>
</dbReference>
<organism evidence="3 4">
    <name type="scientific">Agrilus planipennis</name>
    <name type="common">Emerald ash borer</name>
    <name type="synonym">Agrilus marcopoli</name>
    <dbReference type="NCBI Taxonomy" id="224129"/>
    <lineage>
        <taxon>Eukaryota</taxon>
        <taxon>Metazoa</taxon>
        <taxon>Ecdysozoa</taxon>
        <taxon>Arthropoda</taxon>
        <taxon>Hexapoda</taxon>
        <taxon>Insecta</taxon>
        <taxon>Pterygota</taxon>
        <taxon>Neoptera</taxon>
        <taxon>Endopterygota</taxon>
        <taxon>Coleoptera</taxon>
        <taxon>Polyphaga</taxon>
        <taxon>Elateriformia</taxon>
        <taxon>Buprestoidea</taxon>
        <taxon>Buprestidae</taxon>
        <taxon>Agrilinae</taxon>
        <taxon>Agrilus</taxon>
    </lineage>
</organism>
<evidence type="ECO:0000313" key="3">
    <source>
        <dbReference type="Proteomes" id="UP000192223"/>
    </source>
</evidence>
<gene>
    <name evidence="4" type="primary">LOC108740639</name>
</gene>
<accession>A0A7F5R517</accession>
<dbReference type="InterPro" id="IPR056299">
    <property type="entry name" value="CFAP61_dimer"/>
</dbReference>
<dbReference type="OrthoDB" id="382863at2759"/>
<feature type="domain" description="CFAP61 dimerisation" evidence="2">
    <location>
        <begin position="1098"/>
        <end position="1218"/>
    </location>
</feature>
<feature type="domain" description="Cilia- and flagella-associated protein 61 N-terminal" evidence="1">
    <location>
        <begin position="37"/>
        <end position="283"/>
    </location>
</feature>
<name>A0A7F5R517_AGRPL</name>
<sequence>MATRKNPWDKYCFIDELPAEVVNQNLPVKNCRKVDIERDQKYLKEMVTEFTFKLFGNIDVIGILWNNYGSICIEDSSGQPAGFIFLSIYPNLLSVPSWDWENWVERLYGLKTLNSFNTLWVHLLAWKDECKNSAIGPLIESVFLHKMFIEYVVMVVPPHLRGIDWIERYATKIFPKDVKTHECMTLYLFCANTFIGNYTYRKAVDEDNDDLMELIGSHTKQLAKKYGDFVIAELLSQHKDCGRNVVVCEKDGQAVGVVILNEVVNYELLYNELELTPFFGLQKVGDGDLTLLDSFKCADYEDGTCETEQGQKSTQGNEKEKDGKLKAIVTENPDYEFDDKSDKSDSESEMYSLVNVSSLHLELAVSEDEEQDTQYSAAVLEQDYSRELFKISEQKSDPDLTAEATTKVEKKVEIAPLMSGEPNAFTIEVFVVTPTHERIITIPLLRACFECFPDRDFAVLCSPSDCYYRNLLRFFIQPPPRSVTAFDQNVYVLHRDRMNATPSVRKAKRSDYGAIERMTKQIPKRELLLDAFNEAVASAASDLTAYVLSLNKEKIIGVAILRPEKDIDTLLEKYDLSKSCRWGTNIGATGTIEHLLLSAVFGKMARYFLRELHRMTDFSLLAYYIHISDLKHKERQRNINNILNLMVPARIRKRPEKISMELDGLEEIRAKKVPSTSEIPTHALFFSSLLMCSRTRYDLNLRIVAVGASETCIAFLEALLCTWDPSYSISFTNITIISPHGLTTSDLDYPNSSRKLMFPGRSSFHERRAHMITIRCSVNQVFGVMTAIDRKNKVLVVDNSSYLNYDYLYILCGEQFQRPSFDPRNVLDRHKEAFPDNVYIVNTETDAGYALDHLWKLINGKTSQEELLSSSSSDRSKAEVTTHDVIVYGDAIEIYCCVTALMNFGIPGKNIILIEPPKPCQSEERDVVSRYQEHFDDDKVLNALLNAIRDSEITYYCDAKFLDWRYDANTNLIRGARFRSKKETFYKSCIAMFYYSGKAVSYRTFKAITRAGIVFDGGIVINANYETNDPFIYAAGTITKYSRKYYAEHLAHRYFNLEEVGFDLGIKAKNQFISRYGVQHELDKGTFLKCENYQTVRIFEKPLLTYCKLPGGLWYLNVSKPGRRVSPDITKALNQYGQDLITGDCNSLQKQGYFKIHLNVHETIESITCLTLSEIDKNNLFSLWGKHEKILNKLLTRYEMGLIKDLFEYFRQPWAAALYQDDFAELYNNISRILHEKPSYFLKKTLTDHIIESHRANNWKKFNEDIRDEIQELFMNTEYPQLIEREVVKHIIKHRSTLPMYFNEVDDALQKPSSPLFDPD</sequence>
<proteinExistence type="predicted"/>
<dbReference type="PANTHER" id="PTHR21178">
    <property type="entry name" value="CILIA- AND FLAGELLA-ASSOCIATED PROTEIN 61"/>
    <property type="match status" value="1"/>
</dbReference>
<dbReference type="InterPro" id="IPR036188">
    <property type="entry name" value="FAD/NAD-bd_sf"/>
</dbReference>
<dbReference type="GeneID" id="108740639"/>
<dbReference type="Pfam" id="PF16092">
    <property type="entry name" value="CFAP61_N"/>
    <property type="match status" value="1"/>
</dbReference>
<reference evidence="4" key="1">
    <citation type="submission" date="2025-08" db="UniProtKB">
        <authorList>
            <consortium name="RefSeq"/>
        </authorList>
    </citation>
    <scope>IDENTIFICATION</scope>
    <source>
        <tissue evidence="4">Entire body</tissue>
    </source>
</reference>
<dbReference type="PANTHER" id="PTHR21178:SF8">
    <property type="entry name" value="CILIA- AND FLAGELLA-ASSOCIATED PROTEIN 61"/>
    <property type="match status" value="1"/>
</dbReference>
<dbReference type="KEGG" id="apln:108740639"/>
<evidence type="ECO:0000259" key="2">
    <source>
        <dbReference type="Pfam" id="PF23150"/>
    </source>
</evidence>
<dbReference type="RefSeq" id="XP_025830654.1">
    <property type="nucleotide sequence ID" value="XM_025974869.1"/>
</dbReference>
<protein>
    <submittedName>
        <fullName evidence="4">Cilia- and flagella-associated protein 61-like</fullName>
    </submittedName>
</protein>
<dbReference type="InterPro" id="IPR038884">
    <property type="entry name" value="CFAP61"/>
</dbReference>
<evidence type="ECO:0000313" key="4">
    <source>
        <dbReference type="RefSeq" id="XP_025830654.1"/>
    </source>
</evidence>